<sequence>MPGSTNINSSHQDSLSSHESTAPSMRISRQTVITMGIHALHEIGSDSICHVCIADGGSCCKGCRHLVTGIGCQKRNTSCTAWLCGFLKFFLYETGLLREWNDFWDQVPGQDYREDFTPEVFYVTKSLHLPDLRNLSEALATDLHELAKSHIAIGFILTLREKIDKHIDQLNECQHDRKKKAKLKRNIKMLSSPFHRFQKELHEYRQKFPIS</sequence>
<gene>
    <name evidence="2" type="ORF">EYB31_08595</name>
</gene>
<dbReference type="AlphaFoldDB" id="A0A4Q9DYY7"/>
<keyword evidence="3" id="KW-1185">Reference proteome</keyword>
<accession>A0A4Q9DYY7</accession>
<proteinExistence type="predicted"/>
<dbReference type="Proteomes" id="UP000293142">
    <property type="component" value="Unassembled WGS sequence"/>
</dbReference>
<feature type="compositionally biased region" description="Low complexity" evidence="1">
    <location>
        <begin position="9"/>
        <end position="20"/>
    </location>
</feature>
<evidence type="ECO:0000256" key="1">
    <source>
        <dbReference type="SAM" id="MobiDB-lite"/>
    </source>
</evidence>
<evidence type="ECO:0000313" key="2">
    <source>
        <dbReference type="EMBL" id="TBL80460.1"/>
    </source>
</evidence>
<feature type="region of interest" description="Disordered" evidence="1">
    <location>
        <begin position="1"/>
        <end position="24"/>
    </location>
</feature>
<evidence type="ECO:0008006" key="4">
    <source>
        <dbReference type="Google" id="ProtNLM"/>
    </source>
</evidence>
<name>A0A4Q9DYY7_9BACL</name>
<evidence type="ECO:0000313" key="3">
    <source>
        <dbReference type="Proteomes" id="UP000293142"/>
    </source>
</evidence>
<reference evidence="2 3" key="1">
    <citation type="submission" date="2019-02" db="EMBL/GenBank/DDBJ databases">
        <title>Paenibacillus sp. nov., isolated from surface-sterilized tissue of Thalictrum simplex L.</title>
        <authorList>
            <person name="Tuo L."/>
        </authorList>
    </citation>
    <scope>NUCLEOTIDE SEQUENCE [LARGE SCALE GENOMIC DNA]</scope>
    <source>
        <strain evidence="2 3">N2SHLJ1</strain>
    </source>
</reference>
<dbReference type="EMBL" id="SIRE01000005">
    <property type="protein sequence ID" value="TBL80460.1"/>
    <property type="molecule type" value="Genomic_DNA"/>
</dbReference>
<comment type="caution">
    <text evidence="2">The sequence shown here is derived from an EMBL/GenBank/DDBJ whole genome shotgun (WGS) entry which is preliminary data.</text>
</comment>
<organism evidence="2 3">
    <name type="scientific">Paenibacillus thalictri</name>
    <dbReference type="NCBI Taxonomy" id="2527873"/>
    <lineage>
        <taxon>Bacteria</taxon>
        <taxon>Bacillati</taxon>
        <taxon>Bacillota</taxon>
        <taxon>Bacilli</taxon>
        <taxon>Bacillales</taxon>
        <taxon>Paenibacillaceae</taxon>
        <taxon>Paenibacillus</taxon>
    </lineage>
</organism>
<protein>
    <recommendedName>
        <fullName evidence="4">DNA mismatch repair protein</fullName>
    </recommendedName>
</protein>